<keyword evidence="4" id="KW-0862">Zinc</keyword>
<feature type="domain" description="Peptidase M10 metallopeptidase" evidence="6">
    <location>
        <begin position="147"/>
        <end position="298"/>
    </location>
</feature>
<gene>
    <name evidence="7" type="ORF">G8D99_15385</name>
</gene>
<reference evidence="7 8" key="1">
    <citation type="submission" date="2020-03" db="EMBL/GenBank/DDBJ databases">
        <authorList>
            <person name="Zhu W."/>
        </authorList>
    </citation>
    <scope>NUCLEOTIDE SEQUENCE [LARGE SCALE GENOMIC DNA]</scope>
    <source>
        <strain evidence="7 8">185</strain>
    </source>
</reference>
<feature type="coiled-coil region" evidence="5">
    <location>
        <begin position="126"/>
        <end position="195"/>
    </location>
</feature>
<name>A0A6G8S7Y7_9GAMM</name>
<keyword evidence="1 7" id="KW-0645">Protease</keyword>
<evidence type="ECO:0000256" key="4">
    <source>
        <dbReference type="ARBA" id="ARBA00022833"/>
    </source>
</evidence>
<dbReference type="SUPFAM" id="SSF55486">
    <property type="entry name" value="Metalloproteases ('zincins'), catalytic domain"/>
    <property type="match status" value="1"/>
</dbReference>
<sequence length="304" mass="35650">MRFLILLVLLVVLGFFASQRIFNPQLNHNSVADRIQHPFDTRLRYKIGHIDPRFHISEAQLKNIVQQATDIWFTGTAQQYFVYDPNAQLSINLIYDQRQAESEARRAEIARLESTKTMTDAERQKLKQSQSTLDLQQREVELLKAHYQSRLEHYNQQVQNFNQSSNQSAAYRDYLESLKQQLQNDQINVQQHIDQFNANVLRLNQQVNSINHMNAQFNASVDHFNSRFQPRQFDKGIFNGREINIYEFQNLDDLRLTLAHELGHGLGLLHSDDPESLMYPILEKQNFKDFHLKAADIALLNSRK</sequence>
<dbReference type="GO" id="GO:0006508">
    <property type="term" value="P:proteolysis"/>
    <property type="evidence" value="ECO:0007669"/>
    <property type="project" value="UniProtKB-KW"/>
</dbReference>
<dbReference type="GO" id="GO:0031012">
    <property type="term" value="C:extracellular matrix"/>
    <property type="evidence" value="ECO:0007669"/>
    <property type="project" value="InterPro"/>
</dbReference>
<evidence type="ECO:0000256" key="2">
    <source>
        <dbReference type="ARBA" id="ARBA00022723"/>
    </source>
</evidence>
<evidence type="ECO:0000313" key="7">
    <source>
        <dbReference type="EMBL" id="QIO10250.1"/>
    </source>
</evidence>
<keyword evidence="2" id="KW-0479">Metal-binding</keyword>
<dbReference type="InterPro" id="IPR024079">
    <property type="entry name" value="MetalloPept_cat_dom_sf"/>
</dbReference>
<keyword evidence="3" id="KW-0378">Hydrolase</keyword>
<dbReference type="Proteomes" id="UP000501939">
    <property type="component" value="Chromosome"/>
</dbReference>
<dbReference type="InterPro" id="IPR001818">
    <property type="entry name" value="Pept_M10_metallopeptidase"/>
</dbReference>
<keyword evidence="5" id="KW-0175">Coiled coil</keyword>
<keyword evidence="7" id="KW-0482">Metalloprotease</keyword>
<proteinExistence type="predicted"/>
<dbReference type="GO" id="GO:0004222">
    <property type="term" value="F:metalloendopeptidase activity"/>
    <property type="evidence" value="ECO:0007669"/>
    <property type="project" value="InterPro"/>
</dbReference>
<dbReference type="PRINTS" id="PR00138">
    <property type="entry name" value="MATRIXIN"/>
</dbReference>
<dbReference type="RefSeq" id="WP_166327372.1">
    <property type="nucleotide sequence ID" value="NZ_CP049916.1"/>
</dbReference>
<dbReference type="KEGG" id="alj:G8D99_15385"/>
<dbReference type="Pfam" id="PF00413">
    <property type="entry name" value="Peptidase_M10"/>
    <property type="match status" value="1"/>
</dbReference>
<accession>A0A6G8S7Y7</accession>
<dbReference type="Gene3D" id="3.40.390.10">
    <property type="entry name" value="Collagenase (Catalytic Domain)"/>
    <property type="match status" value="1"/>
</dbReference>
<evidence type="ECO:0000313" key="8">
    <source>
        <dbReference type="Proteomes" id="UP000501939"/>
    </source>
</evidence>
<protein>
    <submittedName>
        <fullName evidence="7">Matrixin family metalloprotease</fullName>
    </submittedName>
</protein>
<dbReference type="GO" id="GO:0008270">
    <property type="term" value="F:zinc ion binding"/>
    <property type="evidence" value="ECO:0007669"/>
    <property type="project" value="InterPro"/>
</dbReference>
<dbReference type="EMBL" id="CP049916">
    <property type="protein sequence ID" value="QIO10250.1"/>
    <property type="molecule type" value="Genomic_DNA"/>
</dbReference>
<keyword evidence="8" id="KW-1185">Reference proteome</keyword>
<evidence type="ECO:0000256" key="1">
    <source>
        <dbReference type="ARBA" id="ARBA00022670"/>
    </source>
</evidence>
<evidence type="ECO:0000256" key="5">
    <source>
        <dbReference type="SAM" id="Coils"/>
    </source>
</evidence>
<dbReference type="InterPro" id="IPR021190">
    <property type="entry name" value="Pept_M10A"/>
</dbReference>
<dbReference type="AlphaFoldDB" id="A0A6G8S7Y7"/>
<organism evidence="7 8">
    <name type="scientific">Acinetobacter lanii</name>
    <dbReference type="NCBI Taxonomy" id="2715163"/>
    <lineage>
        <taxon>Bacteria</taxon>
        <taxon>Pseudomonadati</taxon>
        <taxon>Pseudomonadota</taxon>
        <taxon>Gammaproteobacteria</taxon>
        <taxon>Moraxellales</taxon>
        <taxon>Moraxellaceae</taxon>
        <taxon>Acinetobacter</taxon>
    </lineage>
</organism>
<evidence type="ECO:0000259" key="6">
    <source>
        <dbReference type="Pfam" id="PF00413"/>
    </source>
</evidence>
<evidence type="ECO:0000256" key="3">
    <source>
        <dbReference type="ARBA" id="ARBA00022801"/>
    </source>
</evidence>